<dbReference type="InterPro" id="IPR050905">
    <property type="entry name" value="Plant_NBS-LRR"/>
</dbReference>
<dbReference type="InterPro" id="IPR002182">
    <property type="entry name" value="NB-ARC"/>
</dbReference>
<dbReference type="InterPro" id="IPR027417">
    <property type="entry name" value="P-loop_NTPase"/>
</dbReference>
<feature type="domain" description="NB-ARC" evidence="2">
    <location>
        <begin position="168"/>
        <end position="220"/>
    </location>
</feature>
<dbReference type="AlphaFoldDB" id="Q2HSD9"/>
<gene>
    <name evidence="3" type="ORF">MtrDRAFT_AC151598g51v2</name>
</gene>
<dbReference type="PANTHER" id="PTHR33463">
    <property type="entry name" value="NB-ARC DOMAIN-CONTAINING PROTEIN-RELATED"/>
    <property type="match status" value="1"/>
</dbReference>
<sequence length="233" mass="26406">MHVLVESITSKGEAMDPIADKIVEVVVPPFTRQISYVFNYNDNFKKMILGLQNLDGKRASVQHTVDEAIRNGEKIENLVHNWLNKAANTVADANKLLDTEDHAKVQCSMGHCPNPIKRHRLSRNMAKMIQDISEVIAEGEFERISYRGASKITITPFSRGYEALDSRTSMLHEIMMDLKNPNISIIGVCGMGGVGKTTLVNELAWQTENDEFLFIRKLWVTEIFFLGTLEMFF</sequence>
<evidence type="ECO:0000259" key="2">
    <source>
        <dbReference type="Pfam" id="PF00931"/>
    </source>
</evidence>
<proteinExistence type="predicted"/>
<dbReference type="Pfam" id="PF00931">
    <property type="entry name" value="NB-ARC"/>
    <property type="match status" value="1"/>
</dbReference>
<evidence type="ECO:0000256" key="1">
    <source>
        <dbReference type="ARBA" id="ARBA00022821"/>
    </source>
</evidence>
<reference evidence="3" key="1">
    <citation type="submission" date="2005-01" db="EMBL/GenBank/DDBJ databases">
        <authorList>
            <person name="Town C.D."/>
        </authorList>
    </citation>
    <scope>NUCLEOTIDE SEQUENCE</scope>
</reference>
<keyword evidence="1" id="KW-0611">Plant defense</keyword>
<dbReference type="PANTHER" id="PTHR33463:SF203">
    <property type="entry name" value="AAA+ ATPASE DOMAIN-CONTAINING PROTEIN"/>
    <property type="match status" value="1"/>
</dbReference>
<reference evidence="3" key="2">
    <citation type="submission" date="2007-03" db="EMBL/GenBank/DDBJ databases">
        <authorList>
            <consortium name="The International Medicago Genome Annotation Group"/>
        </authorList>
    </citation>
    <scope>NUCLEOTIDE SEQUENCE</scope>
</reference>
<dbReference type="SUPFAM" id="SSF52540">
    <property type="entry name" value="P-loop containing nucleoside triphosphate hydrolases"/>
    <property type="match status" value="1"/>
</dbReference>
<dbReference type="EMBL" id="AC151598">
    <property type="protein sequence ID" value="ABD32934.2"/>
    <property type="molecule type" value="Genomic_DNA"/>
</dbReference>
<organism evidence="3">
    <name type="scientific">Medicago truncatula</name>
    <name type="common">Barrel medic</name>
    <name type="synonym">Medicago tribuloides</name>
    <dbReference type="NCBI Taxonomy" id="3880"/>
    <lineage>
        <taxon>Eukaryota</taxon>
        <taxon>Viridiplantae</taxon>
        <taxon>Streptophyta</taxon>
        <taxon>Embryophyta</taxon>
        <taxon>Tracheophyta</taxon>
        <taxon>Spermatophyta</taxon>
        <taxon>Magnoliopsida</taxon>
        <taxon>eudicotyledons</taxon>
        <taxon>Gunneridae</taxon>
        <taxon>Pentapetalae</taxon>
        <taxon>rosids</taxon>
        <taxon>fabids</taxon>
        <taxon>Fabales</taxon>
        <taxon>Fabaceae</taxon>
        <taxon>Papilionoideae</taxon>
        <taxon>50 kb inversion clade</taxon>
        <taxon>NPAAA clade</taxon>
        <taxon>Hologalegina</taxon>
        <taxon>IRL clade</taxon>
        <taxon>Trifolieae</taxon>
        <taxon>Medicago</taxon>
    </lineage>
</organism>
<dbReference type="GO" id="GO:0043531">
    <property type="term" value="F:ADP binding"/>
    <property type="evidence" value="ECO:0007669"/>
    <property type="project" value="InterPro"/>
</dbReference>
<dbReference type="Gene3D" id="3.40.50.300">
    <property type="entry name" value="P-loop containing nucleotide triphosphate hydrolases"/>
    <property type="match status" value="1"/>
</dbReference>
<protein>
    <recommendedName>
        <fullName evidence="2">NB-ARC domain-containing protein</fullName>
    </recommendedName>
</protein>
<evidence type="ECO:0000313" key="3">
    <source>
        <dbReference type="EMBL" id="ABD32934.2"/>
    </source>
</evidence>
<accession>Q2HSD9</accession>
<name>Q2HSD9_MEDTR</name>